<dbReference type="SUPFAM" id="SSF117892">
    <property type="entry name" value="Band 7/SPFH domain"/>
    <property type="match status" value="1"/>
</dbReference>
<keyword evidence="4" id="KW-1185">Reference proteome</keyword>
<dbReference type="AlphaFoldDB" id="A0A0P6XRC8"/>
<reference evidence="3 4" key="1">
    <citation type="submission" date="2015-07" db="EMBL/GenBank/DDBJ databases">
        <title>Genome sequence of Ornatilinea apprima DSM 23815.</title>
        <authorList>
            <person name="Hemp J."/>
            <person name="Ward L.M."/>
            <person name="Pace L.A."/>
            <person name="Fischer W.W."/>
        </authorList>
    </citation>
    <scope>NUCLEOTIDE SEQUENCE [LARGE SCALE GENOMIC DNA]</scope>
    <source>
        <strain evidence="3 4">P3M-1</strain>
    </source>
</reference>
<feature type="transmembrane region" description="Helical" evidence="1">
    <location>
        <begin position="6"/>
        <end position="29"/>
    </location>
</feature>
<dbReference type="RefSeq" id="WP_075061526.1">
    <property type="nucleotide sequence ID" value="NZ_LGCL01000014.1"/>
</dbReference>
<keyword evidence="1" id="KW-0812">Transmembrane</keyword>
<dbReference type="CDD" id="cd03401">
    <property type="entry name" value="SPFH_prohibitin"/>
    <property type="match status" value="1"/>
</dbReference>
<dbReference type="EMBL" id="LGCL01000014">
    <property type="protein sequence ID" value="KPL79357.1"/>
    <property type="molecule type" value="Genomic_DNA"/>
</dbReference>
<keyword evidence="1" id="KW-1133">Transmembrane helix</keyword>
<dbReference type="InterPro" id="IPR001107">
    <property type="entry name" value="Band_7"/>
</dbReference>
<dbReference type="Gene3D" id="3.30.479.30">
    <property type="entry name" value="Band 7 domain"/>
    <property type="match status" value="1"/>
</dbReference>
<dbReference type="GO" id="GO:0016020">
    <property type="term" value="C:membrane"/>
    <property type="evidence" value="ECO:0007669"/>
    <property type="project" value="InterPro"/>
</dbReference>
<evidence type="ECO:0000313" key="3">
    <source>
        <dbReference type="EMBL" id="KPL79357.1"/>
    </source>
</evidence>
<feature type="domain" description="Band 7" evidence="2">
    <location>
        <begin position="57"/>
        <end position="235"/>
    </location>
</feature>
<evidence type="ECO:0000313" key="4">
    <source>
        <dbReference type="Proteomes" id="UP000050417"/>
    </source>
</evidence>
<protein>
    <recommendedName>
        <fullName evidence="2">Band 7 domain-containing protein</fullName>
    </recommendedName>
</protein>
<dbReference type="InterPro" id="IPR000163">
    <property type="entry name" value="Prohibitin"/>
</dbReference>
<evidence type="ECO:0000259" key="2">
    <source>
        <dbReference type="SMART" id="SM00244"/>
    </source>
</evidence>
<accession>A0A0P6XRC8</accession>
<feature type="transmembrane region" description="Helical" evidence="1">
    <location>
        <begin position="41"/>
        <end position="62"/>
    </location>
</feature>
<gene>
    <name evidence="3" type="ORF">ADN00_03265</name>
</gene>
<keyword evidence="1" id="KW-0472">Membrane</keyword>
<dbReference type="STRING" id="1134406.ADN00_03265"/>
<proteinExistence type="predicted"/>
<dbReference type="Proteomes" id="UP000050417">
    <property type="component" value="Unassembled WGS sequence"/>
</dbReference>
<dbReference type="OrthoDB" id="146318at2"/>
<dbReference type="InterPro" id="IPR036013">
    <property type="entry name" value="Band_7/SPFH_dom_sf"/>
</dbReference>
<dbReference type="Pfam" id="PF01145">
    <property type="entry name" value="Band_7"/>
    <property type="match status" value="1"/>
</dbReference>
<comment type="caution">
    <text evidence="3">The sequence shown here is derived from an EMBL/GenBank/DDBJ whole genome shotgun (WGS) entry which is preliminary data.</text>
</comment>
<organism evidence="3 4">
    <name type="scientific">Ornatilinea apprima</name>
    <dbReference type="NCBI Taxonomy" id="1134406"/>
    <lineage>
        <taxon>Bacteria</taxon>
        <taxon>Bacillati</taxon>
        <taxon>Chloroflexota</taxon>
        <taxon>Anaerolineae</taxon>
        <taxon>Anaerolineales</taxon>
        <taxon>Anaerolineaceae</taxon>
        <taxon>Ornatilinea</taxon>
    </lineage>
</organism>
<dbReference type="SMART" id="SM00244">
    <property type="entry name" value="PHB"/>
    <property type="match status" value="1"/>
</dbReference>
<name>A0A0P6XRC8_9CHLR</name>
<sequence length="350" mass="38034">MNVASLFQGVSLLAWLAFFLSVIFVVVQASRGKAVKNGRTILIVVAVAAIVLTTLSSGIVFVNPQERGVVISAVAPKGYREQALTPGLRWIIPFAESVVKYPISRQTYTMSIAPSEGQIFGDDSIEARTADGQKVLVDASVIYQINPEKVIEVHINWQDRYSTDLVRAVSRGVIRDAVSQFGVEDVYSRQRAALTQMISDEMAKSLDDNGLTLVDFVLRNISFSDEYAASVEQKQIAEQQAQQAKFVVEQRKQEAEQARQVAQGKADASVIAAQGDAEARIIQAKAEAEALELIAAALADNPDLLTYQYINQITPNVEVMLLPSNSPFVFPLPTMGPQEPAASPTPAPAE</sequence>
<dbReference type="PANTHER" id="PTHR23222:SF0">
    <property type="entry name" value="PROHIBITIN 1"/>
    <property type="match status" value="1"/>
</dbReference>
<evidence type="ECO:0000256" key="1">
    <source>
        <dbReference type="SAM" id="Phobius"/>
    </source>
</evidence>
<dbReference type="PRINTS" id="PR00679">
    <property type="entry name" value="PROHIBITIN"/>
</dbReference>
<dbReference type="PANTHER" id="PTHR23222">
    <property type="entry name" value="PROHIBITIN"/>
    <property type="match status" value="1"/>
</dbReference>